<dbReference type="Proteomes" id="UP000509623">
    <property type="component" value="Chromosome"/>
</dbReference>
<keyword evidence="4" id="KW-1185">Reference proteome</keyword>
<dbReference type="InterPro" id="IPR043740">
    <property type="entry name" value="DUF5685"/>
</dbReference>
<reference evidence="3 4" key="1">
    <citation type="submission" date="2019-11" db="EMBL/GenBank/DDBJ databases">
        <authorList>
            <person name="Ren C."/>
            <person name="Wang H."/>
            <person name="Xu Y."/>
        </authorList>
    </citation>
    <scope>NUCLEOTIDE SEQUENCE [LARGE SCALE GENOMIC DNA]</scope>
    <source>
        <strain evidence="4">JNU-WLY1368</strain>
        <strain evidence="1 3">LBM 19010</strain>
    </source>
</reference>
<gene>
    <name evidence="1" type="ORF">GJQ69_04850</name>
    <name evidence="2" type="ORF">GKP14_08700</name>
</gene>
<protein>
    <submittedName>
        <fullName evidence="1">Uncharacterized protein</fullName>
    </submittedName>
</protein>
<evidence type="ECO:0000313" key="3">
    <source>
        <dbReference type="Proteomes" id="UP000501316"/>
    </source>
</evidence>
<evidence type="ECO:0000313" key="4">
    <source>
        <dbReference type="Proteomes" id="UP000509623"/>
    </source>
</evidence>
<accession>A0A859DQJ1</accession>
<organism evidence="1 3">
    <name type="scientific">Caproicibacterium lactatifermentans</name>
    <dbReference type="NCBI Taxonomy" id="2666138"/>
    <lineage>
        <taxon>Bacteria</taxon>
        <taxon>Bacillati</taxon>
        <taxon>Bacillota</taxon>
        <taxon>Clostridia</taxon>
        <taxon>Eubacteriales</taxon>
        <taxon>Oscillospiraceae</taxon>
        <taxon>Caproicibacterium</taxon>
    </lineage>
</organism>
<dbReference type="EMBL" id="CP046161">
    <property type="protein sequence ID" value="QKO31065.1"/>
    <property type="molecule type" value="Genomic_DNA"/>
</dbReference>
<reference evidence="2" key="2">
    <citation type="journal article" date="2021" name="Appl. Environ. Microbiol.">
        <title>Adaptability of a Caproate-Producing Bacterium Contributes to Its Dominance in an Anaerobic Fermentation System.</title>
        <authorList>
            <person name="Wang H."/>
            <person name="Gu Y."/>
            <person name="Zhou W."/>
            <person name="Zhao D."/>
            <person name="Qiao Z."/>
            <person name="Zheng J."/>
            <person name="Gao J."/>
            <person name="Chen X."/>
            <person name="Ren C."/>
            <person name="Xu Y."/>
        </authorList>
    </citation>
    <scope>NUCLEOTIDE SEQUENCE</scope>
    <source>
        <strain evidence="2">JNU-WLY1368</strain>
    </source>
</reference>
<reference evidence="2" key="3">
    <citation type="journal article" date="2022" name="Int. J. Syst. Evol. Microbiol.">
        <title>Caproicibacterium lactatifermentans sp. nov., isolated from pit clay used for the production of Chinese strong aroma-type liquor.</title>
        <authorList>
            <person name="Wang H."/>
            <person name="Gu Y."/>
            <person name="Zhao D."/>
            <person name="Qiao Z."/>
            <person name="Zheng J."/>
            <person name="Gao J."/>
            <person name="Ren C."/>
            <person name="Xu Y."/>
        </authorList>
    </citation>
    <scope>NUCLEOTIDE SEQUENCE</scope>
    <source>
        <strain evidence="2">JNU-WLY1368</strain>
    </source>
</reference>
<dbReference type="RefSeq" id="WP_086035807.1">
    <property type="nucleotide sequence ID" value="NZ_CP046051.1"/>
</dbReference>
<dbReference type="Proteomes" id="UP000501316">
    <property type="component" value="Chromosome"/>
</dbReference>
<name>A0A859DQJ1_9FIRM</name>
<proteinExistence type="predicted"/>
<evidence type="ECO:0000313" key="1">
    <source>
        <dbReference type="EMBL" id="QKN23864.1"/>
    </source>
</evidence>
<dbReference type="Pfam" id="PF18937">
    <property type="entry name" value="DUF5685"/>
    <property type="match status" value="1"/>
</dbReference>
<sequence>MFGYIRPQKPELRVREYEAYRAVYCSICRVLGRHYGIFSRLILSYDSTFYALLLLALQKKYVPCFAGGRCAANPLKKCMYCTNAQPSLKQAAALSILLSVQKLQDDRRDRGRWPRCRAFFLLPFLHGAHKKAAADFPWMEQAVCTCMRQQAEAEAEPDSTLDDCAQPTAEMLSAILAHEGGTDTEPLYLRVLQETGFYLGRWVYLMDAADDVEKDAADGDFNWFVRHYQVTKDSSPEKLTEVHTFANAAMNLTMSRLCAAFNLLDLNSFASVLRNIIELGLPNMQKQLLFKKETK</sequence>
<dbReference type="EMBL" id="CP046051">
    <property type="protein sequence ID" value="QKN23864.1"/>
    <property type="molecule type" value="Genomic_DNA"/>
</dbReference>
<dbReference type="AlphaFoldDB" id="A0A859DQJ1"/>
<evidence type="ECO:0000313" key="2">
    <source>
        <dbReference type="EMBL" id="QKO31065.1"/>
    </source>
</evidence>
<dbReference type="KEGG" id="clf:GJQ69_04850"/>